<evidence type="ECO:0000256" key="2">
    <source>
        <dbReference type="ARBA" id="ARBA00022598"/>
    </source>
</evidence>
<dbReference type="EC" id="6.2.1.3" evidence="5"/>
<dbReference type="PANTHER" id="PTHR43201">
    <property type="entry name" value="ACYL-COA SYNTHETASE"/>
    <property type="match status" value="1"/>
</dbReference>
<feature type="domain" description="AMP-binding enzyme C-terminal" evidence="4">
    <location>
        <begin position="300"/>
        <end position="375"/>
    </location>
</feature>
<dbReference type="InterPro" id="IPR000873">
    <property type="entry name" value="AMP-dep_synth/lig_dom"/>
</dbReference>
<comment type="similarity">
    <text evidence="1">Belongs to the ATP-dependent AMP-binding enzyme family.</text>
</comment>
<dbReference type="Gene3D" id="3.30.300.30">
    <property type="match status" value="1"/>
</dbReference>
<proteinExistence type="inferred from homology"/>
<feature type="domain" description="AMP-dependent synthetase/ligase" evidence="3">
    <location>
        <begin position="27"/>
        <end position="249"/>
    </location>
</feature>
<evidence type="ECO:0000259" key="4">
    <source>
        <dbReference type="Pfam" id="PF13193"/>
    </source>
</evidence>
<sequence>MDSAQKGCITWDEAIEMSRKVPVEEVYRRAAAIHKGDVCNMQYTSGTTGFPKGVMLTHYNVVNNGKAIGDCMDLSTADKMMIQVPMFHCFGMVLAMTSSMTHGTTMCPIPSFSPSKGLDCINREKITAFHGVPTMFIAMLSHPDFPKTDFSHMRTGIMAGSPCPIKVMRDVIDKMHMTEICITYGQTEASPGCTMSKTTDSIEARVNTVGAAMYGVTCKIVDPETGKDLPDNTDGEFVAKGYNIMKGYYKMPEATAAAIDENGWLHTGDLARRNSEGYYKITGRIKDMIIRGGENIYPKEIEDFIYTHPKVSDVQVIGVPDKDYGEEIMACVILNEGETATEDDIKQFVSTHMAKHKTPRYVDFVDCFPMNAAGKILKYKMREAAIEKLNLKAASKSETA</sequence>
<evidence type="ECO:0000259" key="3">
    <source>
        <dbReference type="Pfam" id="PF00501"/>
    </source>
</evidence>
<protein>
    <submittedName>
        <fullName evidence="5">Long-chain-fatty-acid--CoA ligase</fullName>
        <ecNumber evidence="5">6.2.1.3</ecNumber>
    </submittedName>
</protein>
<dbReference type="EMBL" id="VSSQ01036060">
    <property type="protein sequence ID" value="MPM88441.1"/>
    <property type="molecule type" value="Genomic_DNA"/>
</dbReference>
<reference evidence="5" key="1">
    <citation type="submission" date="2019-08" db="EMBL/GenBank/DDBJ databases">
        <authorList>
            <person name="Kucharzyk K."/>
            <person name="Murdoch R.W."/>
            <person name="Higgins S."/>
            <person name="Loffler F."/>
        </authorList>
    </citation>
    <scope>NUCLEOTIDE SEQUENCE</scope>
</reference>
<dbReference type="PROSITE" id="PS00455">
    <property type="entry name" value="AMP_BINDING"/>
    <property type="match status" value="1"/>
</dbReference>
<dbReference type="InterPro" id="IPR025110">
    <property type="entry name" value="AMP-bd_C"/>
</dbReference>
<dbReference type="Pfam" id="PF00501">
    <property type="entry name" value="AMP-binding"/>
    <property type="match status" value="1"/>
</dbReference>
<dbReference type="SUPFAM" id="SSF56801">
    <property type="entry name" value="Acetyl-CoA synthetase-like"/>
    <property type="match status" value="1"/>
</dbReference>
<dbReference type="Gene3D" id="3.40.50.980">
    <property type="match status" value="2"/>
</dbReference>
<dbReference type="GO" id="GO:0004467">
    <property type="term" value="F:long-chain fatty acid-CoA ligase activity"/>
    <property type="evidence" value="ECO:0007669"/>
    <property type="project" value="UniProtKB-EC"/>
</dbReference>
<evidence type="ECO:0000313" key="5">
    <source>
        <dbReference type="EMBL" id="MPM88441.1"/>
    </source>
</evidence>
<gene>
    <name evidence="5" type="primary">lcfB_38</name>
    <name evidence="5" type="ORF">SDC9_135545</name>
</gene>
<dbReference type="InterPro" id="IPR045851">
    <property type="entry name" value="AMP-bd_C_sf"/>
</dbReference>
<keyword evidence="2 5" id="KW-0436">Ligase</keyword>
<name>A0A645DGR1_9ZZZZ</name>
<dbReference type="PANTHER" id="PTHR43201:SF5">
    <property type="entry name" value="MEDIUM-CHAIN ACYL-COA LIGASE ACSF2, MITOCHONDRIAL"/>
    <property type="match status" value="1"/>
</dbReference>
<evidence type="ECO:0000256" key="1">
    <source>
        <dbReference type="ARBA" id="ARBA00006432"/>
    </source>
</evidence>
<comment type="caution">
    <text evidence="5">The sequence shown here is derived from an EMBL/GenBank/DDBJ whole genome shotgun (WGS) entry which is preliminary data.</text>
</comment>
<dbReference type="Gene3D" id="2.30.38.10">
    <property type="entry name" value="Luciferase, Domain 3"/>
    <property type="match status" value="1"/>
</dbReference>
<dbReference type="Pfam" id="PF13193">
    <property type="entry name" value="AMP-binding_C"/>
    <property type="match status" value="1"/>
</dbReference>
<dbReference type="GO" id="GO:0031956">
    <property type="term" value="F:medium-chain fatty acid-CoA ligase activity"/>
    <property type="evidence" value="ECO:0007669"/>
    <property type="project" value="TreeGrafter"/>
</dbReference>
<dbReference type="AlphaFoldDB" id="A0A645DGR1"/>
<accession>A0A645DGR1</accession>
<dbReference type="InterPro" id="IPR020845">
    <property type="entry name" value="AMP-binding_CS"/>
</dbReference>
<organism evidence="5">
    <name type="scientific">bioreactor metagenome</name>
    <dbReference type="NCBI Taxonomy" id="1076179"/>
    <lineage>
        <taxon>unclassified sequences</taxon>
        <taxon>metagenomes</taxon>
        <taxon>ecological metagenomes</taxon>
    </lineage>
</organism>
<dbReference type="FunFam" id="3.30.300.30:FF:000008">
    <property type="entry name" value="2,3-dihydroxybenzoate-AMP ligase"/>
    <property type="match status" value="1"/>
</dbReference>